<comment type="caution">
    <text evidence="2">The sequence shown here is derived from an EMBL/GenBank/DDBJ whole genome shotgun (WGS) entry which is preliminary data.</text>
</comment>
<gene>
    <name evidence="2" type="ORF">F0L16_00210</name>
</gene>
<protein>
    <submittedName>
        <fullName evidence="2">Uncharacterized protein</fullName>
    </submittedName>
</protein>
<dbReference type="EMBL" id="VTUW01000001">
    <property type="protein sequence ID" value="KAA1195591.1"/>
    <property type="molecule type" value="Genomic_DNA"/>
</dbReference>
<name>A0A5B0XB77_9GAMM</name>
<evidence type="ECO:0000256" key="1">
    <source>
        <dbReference type="SAM" id="SignalP"/>
    </source>
</evidence>
<feature type="chain" id="PRO_5022711949" evidence="1">
    <location>
        <begin position="23"/>
        <end position="85"/>
    </location>
</feature>
<organism evidence="2 3">
    <name type="scientific">Photorhabdus heterorhabditis</name>
    <dbReference type="NCBI Taxonomy" id="880156"/>
    <lineage>
        <taxon>Bacteria</taxon>
        <taxon>Pseudomonadati</taxon>
        <taxon>Pseudomonadota</taxon>
        <taxon>Gammaproteobacteria</taxon>
        <taxon>Enterobacterales</taxon>
        <taxon>Morganellaceae</taxon>
        <taxon>Photorhabdus</taxon>
    </lineage>
</organism>
<keyword evidence="1" id="KW-0732">Signal</keyword>
<proteinExistence type="predicted"/>
<feature type="signal peptide" evidence="1">
    <location>
        <begin position="1"/>
        <end position="22"/>
    </location>
</feature>
<dbReference type="PROSITE" id="PS51257">
    <property type="entry name" value="PROKAR_LIPOPROTEIN"/>
    <property type="match status" value="1"/>
</dbReference>
<reference evidence="2 3" key="1">
    <citation type="submission" date="2019-09" db="EMBL/GenBank/DDBJ databases">
        <title>Whole genome sequence of Photorhabdus heterorhabditis strain ETL (Enterobacteriales: Enterobacteriaceae) a bacterial symbiont of Heterorhabditis zealandica strain ETL (Rhabditida: Heterorhabditidae).</title>
        <authorList>
            <person name="Lulamba T.E."/>
            <person name="Serepa-Dlamini M.H."/>
        </authorList>
    </citation>
    <scope>NUCLEOTIDE SEQUENCE [LARGE SCALE GENOMIC DNA]</scope>
    <source>
        <strain evidence="2 3">ETL</strain>
    </source>
</reference>
<evidence type="ECO:0000313" key="2">
    <source>
        <dbReference type="EMBL" id="KAA1195591.1"/>
    </source>
</evidence>
<dbReference type="Proteomes" id="UP000322184">
    <property type="component" value="Unassembled WGS sequence"/>
</dbReference>
<accession>A0A5B0XB77</accession>
<evidence type="ECO:0000313" key="3">
    <source>
        <dbReference type="Proteomes" id="UP000322184"/>
    </source>
</evidence>
<dbReference type="RefSeq" id="WP_149615857.1">
    <property type="nucleotide sequence ID" value="NZ_CAWPFF010000001.1"/>
</dbReference>
<sequence length="85" mass="9593">MKFPFCCFLLATALSCSFPSIAISLDSLPLMPWTQNISVQKGRLDIDNTLKIEITGDEMRDEVVIRAVYPLERLLDHTSALHSVR</sequence>
<dbReference type="AlphaFoldDB" id="A0A5B0XB77"/>